<proteinExistence type="predicted"/>
<dbReference type="OrthoDB" id="9800034at2"/>
<protein>
    <submittedName>
        <fullName evidence="2">Uncharacterized protein</fullName>
    </submittedName>
</protein>
<evidence type="ECO:0000256" key="1">
    <source>
        <dbReference type="SAM" id="Phobius"/>
    </source>
</evidence>
<organism evidence="2">
    <name type="scientific">Longilinea arvoryzae</name>
    <dbReference type="NCBI Taxonomy" id="360412"/>
    <lineage>
        <taxon>Bacteria</taxon>
        <taxon>Bacillati</taxon>
        <taxon>Chloroflexota</taxon>
        <taxon>Anaerolineae</taxon>
        <taxon>Anaerolineales</taxon>
        <taxon>Anaerolineaceae</taxon>
        <taxon>Longilinea</taxon>
    </lineage>
</organism>
<feature type="transmembrane region" description="Helical" evidence="1">
    <location>
        <begin position="20"/>
        <end position="39"/>
    </location>
</feature>
<evidence type="ECO:0000313" key="2">
    <source>
        <dbReference type="EMBL" id="GAP16052.1"/>
    </source>
</evidence>
<reference evidence="2" key="1">
    <citation type="submission" date="2015-07" db="EMBL/GenBank/DDBJ databases">
        <title>Draft Genome Sequences of Anaerolinea thermolimosa IMO-1, Bellilinea caldifistulae GOMI-1, Leptolinea tardivitalis YMTK-2, Levilinea saccharolytica KIBI-1,Longilinea arvoryzae KOME-1, Previously Described as Members of the Anaerolineaceae (Chloroflexi).</title>
        <authorList>
            <person name="Sekiguchi Y."/>
            <person name="Ohashi A."/>
            <person name="Matsuura N."/>
            <person name="Tourlousse M.D."/>
        </authorList>
    </citation>
    <scope>NUCLEOTIDE SEQUENCE [LARGE SCALE GENOMIC DNA]</scope>
    <source>
        <strain evidence="2">KOME-1</strain>
    </source>
</reference>
<dbReference type="RefSeq" id="WP_083522788.1">
    <property type="nucleotide sequence ID" value="NZ_DF967973.1"/>
</dbReference>
<name>A0A0K8MZI1_9CHLR</name>
<keyword evidence="1" id="KW-0472">Membrane</keyword>
<gene>
    <name evidence="2" type="ORF">LARV_03848</name>
</gene>
<keyword evidence="1" id="KW-1133">Transmembrane helix</keyword>
<accession>A0A0K8MZI1</accession>
<keyword evidence="3" id="KW-1185">Reference proteome</keyword>
<dbReference type="AlphaFoldDB" id="A0A0K8MZI1"/>
<keyword evidence="1" id="KW-0812">Transmembrane</keyword>
<sequence length="84" mass="9452">MNTPPPNEKFGVLTTPLSLRGWPTWLVYLVAVLGLIYILNPTAGFLELLPDNLPIIGNLDEGAAFMMIWYGLVEFFEGRKYPKP</sequence>
<evidence type="ECO:0000313" key="3">
    <source>
        <dbReference type="Proteomes" id="UP000055060"/>
    </source>
</evidence>
<dbReference type="EMBL" id="DF967973">
    <property type="protein sequence ID" value="GAP16052.1"/>
    <property type="molecule type" value="Genomic_DNA"/>
</dbReference>
<dbReference type="Proteomes" id="UP000055060">
    <property type="component" value="Unassembled WGS sequence"/>
</dbReference>